<dbReference type="GO" id="GO:0016987">
    <property type="term" value="F:sigma factor activity"/>
    <property type="evidence" value="ECO:0007669"/>
    <property type="project" value="UniProtKB-KW"/>
</dbReference>
<dbReference type="PANTHER" id="PTHR43133">
    <property type="entry name" value="RNA POLYMERASE ECF-TYPE SIGMA FACTO"/>
    <property type="match status" value="1"/>
</dbReference>
<keyword evidence="5 6" id="KW-0804">Transcription</keyword>
<keyword evidence="2 6" id="KW-0805">Transcription regulation</keyword>
<dbReference type="InterPro" id="IPR007627">
    <property type="entry name" value="RNA_pol_sigma70_r2"/>
</dbReference>
<dbReference type="CDD" id="cd06171">
    <property type="entry name" value="Sigma70_r4"/>
    <property type="match status" value="1"/>
</dbReference>
<dbReference type="SUPFAM" id="SSF88946">
    <property type="entry name" value="Sigma2 domain of RNA polymerase sigma factors"/>
    <property type="match status" value="1"/>
</dbReference>
<protein>
    <recommendedName>
        <fullName evidence="6">RNA polymerase sigma factor</fullName>
    </recommendedName>
</protein>
<evidence type="ECO:0000313" key="9">
    <source>
        <dbReference type="EMBL" id="WHY85904.1"/>
    </source>
</evidence>
<feature type="domain" description="RNA polymerase sigma factor 70 region 4 type 2" evidence="8">
    <location>
        <begin position="106"/>
        <end position="158"/>
    </location>
</feature>
<dbReference type="SUPFAM" id="SSF88659">
    <property type="entry name" value="Sigma3 and sigma4 domains of RNA polymerase sigma factors"/>
    <property type="match status" value="1"/>
</dbReference>
<evidence type="ECO:0000259" key="8">
    <source>
        <dbReference type="Pfam" id="PF08281"/>
    </source>
</evidence>
<reference evidence="9" key="1">
    <citation type="submission" date="2023-05" db="EMBL/GenBank/DDBJ databases">
        <title>Comparative genomics of Bacillaceae isolates and their secondary metabolite potential.</title>
        <authorList>
            <person name="Song L."/>
            <person name="Nielsen L.J."/>
            <person name="Mohite O."/>
            <person name="Xu X."/>
            <person name="Weber T."/>
            <person name="Kovacs A.T."/>
        </authorList>
    </citation>
    <scope>NUCLEOTIDE SEQUENCE</scope>
    <source>
        <strain evidence="9">XLM17</strain>
    </source>
</reference>
<dbReference type="InterPro" id="IPR039425">
    <property type="entry name" value="RNA_pol_sigma-70-like"/>
</dbReference>
<dbReference type="NCBIfam" id="TIGR02937">
    <property type="entry name" value="sigma70-ECF"/>
    <property type="match status" value="1"/>
</dbReference>
<evidence type="ECO:0000313" key="10">
    <source>
        <dbReference type="Proteomes" id="UP001178288"/>
    </source>
</evidence>
<dbReference type="GO" id="GO:0003677">
    <property type="term" value="F:DNA binding"/>
    <property type="evidence" value="ECO:0007669"/>
    <property type="project" value="UniProtKB-KW"/>
</dbReference>
<keyword evidence="10" id="KW-1185">Reference proteome</keyword>
<dbReference type="EMBL" id="CP126114">
    <property type="protein sequence ID" value="WHY85904.1"/>
    <property type="molecule type" value="Genomic_DNA"/>
</dbReference>
<dbReference type="InterPro" id="IPR013249">
    <property type="entry name" value="RNA_pol_sigma70_r4_t2"/>
</dbReference>
<evidence type="ECO:0000256" key="3">
    <source>
        <dbReference type="ARBA" id="ARBA00023082"/>
    </source>
</evidence>
<gene>
    <name evidence="9" type="ORF">QNH39_25565</name>
</gene>
<proteinExistence type="inferred from homology"/>
<evidence type="ECO:0000256" key="2">
    <source>
        <dbReference type="ARBA" id="ARBA00023015"/>
    </source>
</evidence>
<dbReference type="Gene3D" id="1.10.1740.10">
    <property type="match status" value="1"/>
</dbReference>
<dbReference type="InterPro" id="IPR013324">
    <property type="entry name" value="RNA_pol_sigma_r3/r4-like"/>
</dbReference>
<dbReference type="PROSITE" id="PS01063">
    <property type="entry name" value="SIGMA70_ECF"/>
    <property type="match status" value="1"/>
</dbReference>
<dbReference type="KEGG" id="nnv:QNH39_25565"/>
<dbReference type="GO" id="GO:0006352">
    <property type="term" value="P:DNA-templated transcription initiation"/>
    <property type="evidence" value="ECO:0007669"/>
    <property type="project" value="InterPro"/>
</dbReference>
<comment type="similarity">
    <text evidence="1 6">Belongs to the sigma-70 factor family. ECF subfamily.</text>
</comment>
<evidence type="ECO:0000256" key="1">
    <source>
        <dbReference type="ARBA" id="ARBA00010641"/>
    </source>
</evidence>
<dbReference type="InterPro" id="IPR014284">
    <property type="entry name" value="RNA_pol_sigma-70_dom"/>
</dbReference>
<dbReference type="AlphaFoldDB" id="A0AA95SAX5"/>
<accession>A0AA95SAX5</accession>
<dbReference type="RefSeq" id="WP_066093116.1">
    <property type="nucleotide sequence ID" value="NZ_CP126114.1"/>
</dbReference>
<dbReference type="InterPro" id="IPR013325">
    <property type="entry name" value="RNA_pol_sigma_r2"/>
</dbReference>
<sequence length="166" mass="19957">MSNSRISDWFYQYSNDVYQFLIYYLGSVDVEDLVQEVFIRAIKNEDSFQEHSTPKTWLFSIARNLAIDEIRRKQRGRIKQLLLKEKQRPFDDRTPEKVLELNETNQQLFQAIQKLNRNYRDVIVLRGIKELSIKETAAILNWKEEKVRLTYHRAIKALQNDKGRFM</sequence>
<dbReference type="Proteomes" id="UP001178288">
    <property type="component" value="Chromosome"/>
</dbReference>
<evidence type="ECO:0000256" key="6">
    <source>
        <dbReference type="RuleBase" id="RU000716"/>
    </source>
</evidence>
<dbReference type="Pfam" id="PF04542">
    <property type="entry name" value="Sigma70_r2"/>
    <property type="match status" value="1"/>
</dbReference>
<dbReference type="Gene3D" id="1.10.10.10">
    <property type="entry name" value="Winged helix-like DNA-binding domain superfamily/Winged helix DNA-binding domain"/>
    <property type="match status" value="1"/>
</dbReference>
<keyword evidence="3 6" id="KW-0731">Sigma factor</keyword>
<dbReference type="InterPro" id="IPR036388">
    <property type="entry name" value="WH-like_DNA-bd_sf"/>
</dbReference>
<dbReference type="GO" id="GO:0006950">
    <property type="term" value="P:response to stress"/>
    <property type="evidence" value="ECO:0007669"/>
    <property type="project" value="UniProtKB-ARBA"/>
</dbReference>
<name>A0AA95SAX5_9BACI</name>
<evidence type="ECO:0000256" key="4">
    <source>
        <dbReference type="ARBA" id="ARBA00023125"/>
    </source>
</evidence>
<keyword evidence="4 6" id="KW-0238">DNA-binding</keyword>
<organism evidence="9 10">
    <name type="scientific">Neobacillus novalis</name>
    <dbReference type="NCBI Taxonomy" id="220687"/>
    <lineage>
        <taxon>Bacteria</taxon>
        <taxon>Bacillati</taxon>
        <taxon>Bacillota</taxon>
        <taxon>Bacilli</taxon>
        <taxon>Bacillales</taxon>
        <taxon>Bacillaceae</taxon>
        <taxon>Neobacillus</taxon>
    </lineage>
</organism>
<dbReference type="Pfam" id="PF08281">
    <property type="entry name" value="Sigma70_r4_2"/>
    <property type="match status" value="1"/>
</dbReference>
<dbReference type="InterPro" id="IPR000838">
    <property type="entry name" value="RNA_pol_sigma70_ECF_CS"/>
</dbReference>
<feature type="domain" description="RNA polymerase sigma-70 region 2" evidence="7">
    <location>
        <begin position="12"/>
        <end position="75"/>
    </location>
</feature>
<evidence type="ECO:0000259" key="7">
    <source>
        <dbReference type="Pfam" id="PF04542"/>
    </source>
</evidence>
<dbReference type="PANTHER" id="PTHR43133:SF60">
    <property type="entry name" value="RNA POLYMERASE SIGMA FACTOR SIGV"/>
    <property type="match status" value="1"/>
</dbReference>
<evidence type="ECO:0000256" key="5">
    <source>
        <dbReference type="ARBA" id="ARBA00023163"/>
    </source>
</evidence>